<feature type="region of interest" description="Disordered" evidence="1">
    <location>
        <begin position="499"/>
        <end position="630"/>
    </location>
</feature>
<dbReference type="eggNOG" id="ENOG502SSVT">
    <property type="taxonomic scope" value="Eukaryota"/>
</dbReference>
<gene>
    <name evidence="5" type="primary">20343120</name>
    <name evidence="4" type="ORF">GGTG_02662</name>
</gene>
<feature type="compositionally biased region" description="Low complexity" evidence="1">
    <location>
        <begin position="600"/>
        <end position="610"/>
    </location>
</feature>
<feature type="signal peptide" evidence="3">
    <location>
        <begin position="1"/>
        <end position="21"/>
    </location>
</feature>
<dbReference type="OrthoDB" id="5426678at2759"/>
<sequence length="630" mass="66674">MIPSIRRILAVAAALLSVSTALQVAPGSPCASACLDRADADAFDPNASSTTVSDIVCDDQDFTSTVKGLKFKECTECLQSSRHVSGSEADLYWYLYNLRYAANVCIFNYPAAVQNKSFACQIPQNCGALSGALRVGDLAPDNGTQLAYCNADGKKMSAGWARTGCHQCLATVPDMWFLSNFMVALDAACQQNLKAGDLIGLSASLFNRFAVNATDPPQLETGPPPPSGTSMSMGTIIGIAIGAALLLLGGVALFVVYWRKQRRIKAEDARRAGNNDTPNGGGSVAALAVNGGGLGSGGGGFLGADLAAHGSSIRGGYTMDHKREYSLTSLNPYDPNGGDSGRYTSNSDYYDQYEKQQQVAQKFGVYPAGGALPAHPAYIPRSAITSIQSQRPNSTDSRGSRNTSTSQQQQQQQHPSPLQQQLQLQHQHPSRAAAAAAAVQPRSTPPRGTPEPIVLAAPPPGKPRSTKSSSSTTTPAVPVSGPTPGEAYALRQYLAGSDDRLAAGLNLPPPPAGPPPRASTSSASLSHREQRTIDPNNMPPPPPPQAKIPSLVLPSVPRIRVPKKYSPPQISLQEATPVDDEPSVITGPLDHNFQHRRQMRQQQGVPEPQSQSPPPRTTRSSPRAGYEPNY</sequence>
<feature type="region of interest" description="Disordered" evidence="1">
    <location>
        <begin position="328"/>
        <end position="347"/>
    </location>
</feature>
<keyword evidence="2" id="KW-0472">Membrane</keyword>
<feature type="compositionally biased region" description="Low complexity" evidence="1">
    <location>
        <begin position="406"/>
        <end position="438"/>
    </location>
</feature>
<dbReference type="GeneID" id="20343120"/>
<feature type="compositionally biased region" description="Polar residues" evidence="1">
    <location>
        <begin position="385"/>
        <end position="405"/>
    </location>
</feature>
<feature type="compositionally biased region" description="Pro residues" evidence="1">
    <location>
        <begin position="507"/>
        <end position="517"/>
    </location>
</feature>
<dbReference type="VEuPathDB" id="FungiDB:GGTG_02662"/>
<evidence type="ECO:0000256" key="1">
    <source>
        <dbReference type="SAM" id="MobiDB-lite"/>
    </source>
</evidence>
<feature type="region of interest" description="Disordered" evidence="1">
    <location>
        <begin position="385"/>
        <end position="485"/>
    </location>
</feature>
<evidence type="ECO:0000256" key="2">
    <source>
        <dbReference type="SAM" id="Phobius"/>
    </source>
</evidence>
<dbReference type="HOGENOM" id="CLU_031222_3_1_1"/>
<dbReference type="Proteomes" id="UP000006039">
    <property type="component" value="Unassembled WGS sequence"/>
</dbReference>
<proteinExistence type="predicted"/>
<reference evidence="5" key="5">
    <citation type="submission" date="2018-04" db="UniProtKB">
        <authorList>
            <consortium name="EnsemblFungi"/>
        </authorList>
    </citation>
    <scope>IDENTIFICATION</scope>
    <source>
        <strain evidence="5">R3-111a-1</strain>
    </source>
</reference>
<reference evidence="4" key="2">
    <citation type="submission" date="2010-07" db="EMBL/GenBank/DDBJ databases">
        <authorList>
            <consortium name="The Broad Institute Genome Sequencing Platform"/>
            <consortium name="Broad Institute Genome Sequencing Center for Infectious Disease"/>
            <person name="Ma L.-J."/>
            <person name="Dead R."/>
            <person name="Young S."/>
            <person name="Zeng Q."/>
            <person name="Koehrsen M."/>
            <person name="Alvarado L."/>
            <person name="Berlin A."/>
            <person name="Chapman S.B."/>
            <person name="Chen Z."/>
            <person name="Freedman E."/>
            <person name="Gellesch M."/>
            <person name="Goldberg J."/>
            <person name="Griggs A."/>
            <person name="Gujja S."/>
            <person name="Heilman E.R."/>
            <person name="Heiman D."/>
            <person name="Hepburn T."/>
            <person name="Howarth C."/>
            <person name="Jen D."/>
            <person name="Larson L."/>
            <person name="Mehta T."/>
            <person name="Neiman D."/>
            <person name="Pearson M."/>
            <person name="Roberts A."/>
            <person name="Saif S."/>
            <person name="Shea T."/>
            <person name="Shenoy N."/>
            <person name="Sisk P."/>
            <person name="Stolte C."/>
            <person name="Sykes S."/>
            <person name="Walk T."/>
            <person name="White J."/>
            <person name="Yandava C."/>
            <person name="Haas B."/>
            <person name="Nusbaum C."/>
            <person name="Birren B."/>
        </authorList>
    </citation>
    <scope>NUCLEOTIDE SEQUENCE</scope>
    <source>
        <strain evidence="4">R3-111a-1</strain>
    </source>
</reference>
<evidence type="ECO:0000313" key="4">
    <source>
        <dbReference type="EMBL" id="EJT77556.1"/>
    </source>
</evidence>
<evidence type="ECO:0000313" key="5">
    <source>
        <dbReference type="EnsemblFungi" id="EJT77556"/>
    </source>
</evidence>
<name>J3NN04_GAET3</name>
<dbReference type="EnsemblFungi" id="EJT77556">
    <property type="protein sequence ID" value="EJT77556"/>
    <property type="gene ID" value="GGTG_02662"/>
</dbReference>
<accession>J3NN04</accession>
<evidence type="ECO:0000256" key="3">
    <source>
        <dbReference type="SAM" id="SignalP"/>
    </source>
</evidence>
<feature type="compositionally biased region" description="Pro residues" evidence="1">
    <location>
        <begin position="537"/>
        <end position="546"/>
    </location>
</feature>
<dbReference type="AlphaFoldDB" id="J3NN04"/>
<keyword evidence="2" id="KW-1133">Transmembrane helix</keyword>
<reference evidence="6" key="1">
    <citation type="submission" date="2010-07" db="EMBL/GenBank/DDBJ databases">
        <title>The genome sequence of Gaeumannomyces graminis var. tritici strain R3-111a-1.</title>
        <authorList>
            <consortium name="The Broad Institute Genome Sequencing Platform"/>
            <person name="Ma L.-J."/>
            <person name="Dead R."/>
            <person name="Young S."/>
            <person name="Zeng Q."/>
            <person name="Koehrsen M."/>
            <person name="Alvarado L."/>
            <person name="Berlin A."/>
            <person name="Chapman S.B."/>
            <person name="Chen Z."/>
            <person name="Freedman E."/>
            <person name="Gellesch M."/>
            <person name="Goldberg J."/>
            <person name="Griggs A."/>
            <person name="Gujja S."/>
            <person name="Heilman E.R."/>
            <person name="Heiman D."/>
            <person name="Hepburn T."/>
            <person name="Howarth C."/>
            <person name="Jen D."/>
            <person name="Larson L."/>
            <person name="Mehta T."/>
            <person name="Neiman D."/>
            <person name="Pearson M."/>
            <person name="Roberts A."/>
            <person name="Saif S."/>
            <person name="Shea T."/>
            <person name="Shenoy N."/>
            <person name="Sisk P."/>
            <person name="Stolte C."/>
            <person name="Sykes S."/>
            <person name="Walk T."/>
            <person name="White J."/>
            <person name="Yandava C."/>
            <person name="Haas B."/>
            <person name="Nusbaum C."/>
            <person name="Birren B."/>
        </authorList>
    </citation>
    <scope>NUCLEOTIDE SEQUENCE [LARGE SCALE GENOMIC DNA]</scope>
    <source>
        <strain evidence="6">R3-111a-1</strain>
    </source>
</reference>
<organism evidence="4">
    <name type="scientific">Gaeumannomyces tritici (strain R3-111a-1)</name>
    <name type="common">Wheat and barley take-all root rot fungus</name>
    <name type="synonym">Gaeumannomyces graminis var. tritici</name>
    <dbReference type="NCBI Taxonomy" id="644352"/>
    <lineage>
        <taxon>Eukaryota</taxon>
        <taxon>Fungi</taxon>
        <taxon>Dikarya</taxon>
        <taxon>Ascomycota</taxon>
        <taxon>Pezizomycotina</taxon>
        <taxon>Sordariomycetes</taxon>
        <taxon>Sordariomycetidae</taxon>
        <taxon>Magnaporthales</taxon>
        <taxon>Magnaporthaceae</taxon>
        <taxon>Gaeumannomyces</taxon>
    </lineage>
</organism>
<feature type="chain" id="PRO_5015094285" description="LPXTG-domain-containing protein" evidence="3">
    <location>
        <begin position="22"/>
        <end position="630"/>
    </location>
</feature>
<reference evidence="4" key="3">
    <citation type="submission" date="2010-09" db="EMBL/GenBank/DDBJ databases">
        <title>Annotation of Gaeumannomyces graminis var. tritici R3-111a-1.</title>
        <authorList>
            <consortium name="The Broad Institute Genome Sequencing Platform"/>
            <person name="Ma L.-J."/>
            <person name="Dead R."/>
            <person name="Young S.K."/>
            <person name="Zeng Q."/>
            <person name="Gargeya S."/>
            <person name="Fitzgerald M."/>
            <person name="Haas B."/>
            <person name="Abouelleil A."/>
            <person name="Alvarado L."/>
            <person name="Arachchi H.M."/>
            <person name="Berlin A."/>
            <person name="Brown A."/>
            <person name="Chapman S.B."/>
            <person name="Chen Z."/>
            <person name="Dunbar C."/>
            <person name="Freedman E."/>
            <person name="Gearin G."/>
            <person name="Gellesch M."/>
            <person name="Goldberg J."/>
            <person name="Griggs A."/>
            <person name="Gujja S."/>
            <person name="Heiman D."/>
            <person name="Howarth C."/>
            <person name="Larson L."/>
            <person name="Lui A."/>
            <person name="MacDonald P.J.P."/>
            <person name="Mehta T."/>
            <person name="Montmayeur A."/>
            <person name="Murphy C."/>
            <person name="Neiman D."/>
            <person name="Pearson M."/>
            <person name="Priest M."/>
            <person name="Roberts A."/>
            <person name="Saif S."/>
            <person name="Shea T."/>
            <person name="Shenoy N."/>
            <person name="Sisk P."/>
            <person name="Stolte C."/>
            <person name="Sykes S."/>
            <person name="Yandava C."/>
            <person name="Wortman J."/>
            <person name="Nusbaum C."/>
            <person name="Birren B."/>
        </authorList>
    </citation>
    <scope>NUCLEOTIDE SEQUENCE</scope>
    <source>
        <strain evidence="4">R3-111a-1</strain>
    </source>
</reference>
<reference evidence="5" key="4">
    <citation type="journal article" date="2015" name="G3 (Bethesda)">
        <title>Genome sequences of three phytopathogenic species of the Magnaporthaceae family of fungi.</title>
        <authorList>
            <person name="Okagaki L.H."/>
            <person name="Nunes C.C."/>
            <person name="Sailsbery J."/>
            <person name="Clay B."/>
            <person name="Brown D."/>
            <person name="John T."/>
            <person name="Oh Y."/>
            <person name="Young N."/>
            <person name="Fitzgerald M."/>
            <person name="Haas B.J."/>
            <person name="Zeng Q."/>
            <person name="Young S."/>
            <person name="Adiconis X."/>
            <person name="Fan L."/>
            <person name="Levin J.Z."/>
            <person name="Mitchell T.K."/>
            <person name="Okubara P.A."/>
            <person name="Farman M.L."/>
            <person name="Kohn L.M."/>
            <person name="Birren B."/>
            <person name="Ma L.-J."/>
            <person name="Dean R.A."/>
        </authorList>
    </citation>
    <scope>NUCLEOTIDE SEQUENCE</scope>
    <source>
        <strain evidence="5">R3-111a-1</strain>
    </source>
</reference>
<keyword evidence="6" id="KW-1185">Reference proteome</keyword>
<feature type="compositionally biased region" description="Low complexity" evidence="1">
    <location>
        <begin position="466"/>
        <end position="484"/>
    </location>
</feature>
<keyword evidence="2" id="KW-0812">Transmembrane</keyword>
<evidence type="ECO:0008006" key="7">
    <source>
        <dbReference type="Google" id="ProtNLM"/>
    </source>
</evidence>
<keyword evidence="3" id="KW-0732">Signal</keyword>
<dbReference type="RefSeq" id="XP_009218701.1">
    <property type="nucleotide sequence ID" value="XM_009220437.1"/>
</dbReference>
<evidence type="ECO:0000313" key="6">
    <source>
        <dbReference type="Proteomes" id="UP000006039"/>
    </source>
</evidence>
<protein>
    <recommendedName>
        <fullName evidence="7">LPXTG-domain-containing protein</fullName>
    </recommendedName>
</protein>
<feature type="transmembrane region" description="Helical" evidence="2">
    <location>
        <begin position="236"/>
        <end position="258"/>
    </location>
</feature>
<dbReference type="EMBL" id="GL385396">
    <property type="protein sequence ID" value="EJT77556.1"/>
    <property type="molecule type" value="Genomic_DNA"/>
</dbReference>